<dbReference type="EMBL" id="LHPI01000008">
    <property type="protein sequence ID" value="KOO07902.1"/>
    <property type="molecule type" value="Genomic_DNA"/>
</dbReference>
<proteinExistence type="predicted"/>
<accession>A0A0M0I1D0</accession>
<reference evidence="2" key="1">
    <citation type="submission" date="2015-08" db="EMBL/GenBank/DDBJ databases">
        <title>Vibrio galatheae sp. nov., a novel member of the Vibrionaceae family isolated from the Solomon Islands.</title>
        <authorList>
            <person name="Giubergia S."/>
            <person name="Machado H."/>
            <person name="Mateiu R.V."/>
            <person name="Gram L."/>
        </authorList>
    </citation>
    <scope>NUCLEOTIDE SEQUENCE [LARGE SCALE GENOMIC DNA]</scope>
    <source>
        <strain evidence="2">DSM 19134</strain>
    </source>
</reference>
<protein>
    <submittedName>
        <fullName evidence="1">DNA polymerase III subunit beta</fullName>
    </submittedName>
</protein>
<dbReference type="OrthoDB" id="5814891at2"/>
<dbReference type="Proteomes" id="UP000037530">
    <property type="component" value="Unassembled WGS sequence"/>
</dbReference>
<dbReference type="RefSeq" id="WP_053409100.1">
    <property type="nucleotide sequence ID" value="NZ_DAIPHI010000024.1"/>
</dbReference>
<organism evidence="1 2">
    <name type="scientific">Vibrio hepatarius</name>
    <dbReference type="NCBI Taxonomy" id="171383"/>
    <lineage>
        <taxon>Bacteria</taxon>
        <taxon>Pseudomonadati</taxon>
        <taxon>Pseudomonadota</taxon>
        <taxon>Gammaproteobacteria</taxon>
        <taxon>Vibrionales</taxon>
        <taxon>Vibrionaceae</taxon>
        <taxon>Vibrio</taxon>
        <taxon>Vibrio oreintalis group</taxon>
    </lineage>
</organism>
<evidence type="ECO:0000313" key="2">
    <source>
        <dbReference type="Proteomes" id="UP000037530"/>
    </source>
</evidence>
<gene>
    <name evidence="1" type="ORF">AKJ31_10245</name>
</gene>
<dbReference type="PATRIC" id="fig|171383.3.peg.2093"/>
<comment type="caution">
    <text evidence="1">The sequence shown here is derived from an EMBL/GenBank/DDBJ whole genome shotgun (WGS) entry which is preliminary data.</text>
</comment>
<name>A0A0M0I1D0_9VIBR</name>
<dbReference type="STRING" id="171383.AKJ31_10245"/>
<dbReference type="AlphaFoldDB" id="A0A0M0I1D0"/>
<keyword evidence="2" id="KW-1185">Reference proteome</keyword>
<evidence type="ECO:0000313" key="1">
    <source>
        <dbReference type="EMBL" id="KOO07902.1"/>
    </source>
</evidence>
<dbReference type="PROSITE" id="PS51257">
    <property type="entry name" value="PROKAR_LIPOPROTEIN"/>
    <property type="match status" value="1"/>
</dbReference>
<sequence length="148" mass="16879">MNKVAAWVLSGALLGGCTSQSITWQETNQVEFAQSTVELQSHLWLNMMPTIGEVQDSTLHGALYLESDTILPAELNVERVSIRQGDQSWDIEGDLLELRTHNQNKWEVAFIWELQLDPEQTVDVALELNVDQQVEWLVEKSVKIQKVY</sequence>